<gene>
    <name evidence="3" type="ORF">ACFFH7_15595</name>
</gene>
<name>A0ABV6MS48_9PSEU</name>
<keyword evidence="2" id="KW-0472">Membrane</keyword>
<protein>
    <recommendedName>
        <fullName evidence="5">DUF5666 domain-containing protein</fullName>
    </recommendedName>
</protein>
<keyword evidence="2" id="KW-1133">Transmembrane helix</keyword>
<evidence type="ECO:0000313" key="4">
    <source>
        <dbReference type="Proteomes" id="UP001589810"/>
    </source>
</evidence>
<comment type="caution">
    <text evidence="3">The sequence shown here is derived from an EMBL/GenBank/DDBJ whole genome shotgun (WGS) entry which is preliminary data.</text>
</comment>
<reference evidence="3 4" key="1">
    <citation type="submission" date="2024-09" db="EMBL/GenBank/DDBJ databases">
        <authorList>
            <person name="Sun Q."/>
            <person name="Mori K."/>
        </authorList>
    </citation>
    <scope>NUCLEOTIDE SEQUENCE [LARGE SCALE GENOMIC DNA]</scope>
    <source>
        <strain evidence="3 4">TBRC 1432</strain>
    </source>
</reference>
<feature type="compositionally biased region" description="Polar residues" evidence="1">
    <location>
        <begin position="222"/>
        <end position="233"/>
    </location>
</feature>
<feature type="transmembrane region" description="Helical" evidence="2">
    <location>
        <begin position="47"/>
        <end position="69"/>
    </location>
</feature>
<evidence type="ECO:0000256" key="2">
    <source>
        <dbReference type="SAM" id="Phobius"/>
    </source>
</evidence>
<evidence type="ECO:0000256" key="1">
    <source>
        <dbReference type="SAM" id="MobiDB-lite"/>
    </source>
</evidence>
<dbReference type="Proteomes" id="UP001589810">
    <property type="component" value="Unassembled WGS sequence"/>
</dbReference>
<feature type="region of interest" description="Disordered" evidence="1">
    <location>
        <begin position="204"/>
        <end position="233"/>
    </location>
</feature>
<dbReference type="EMBL" id="JBHLUD010000004">
    <property type="protein sequence ID" value="MFC0542922.1"/>
    <property type="molecule type" value="Genomic_DNA"/>
</dbReference>
<feature type="compositionally biased region" description="Low complexity" evidence="1">
    <location>
        <begin position="209"/>
        <end position="221"/>
    </location>
</feature>
<accession>A0ABV6MS48</accession>
<dbReference type="RefSeq" id="WP_273941330.1">
    <property type="nucleotide sequence ID" value="NZ_CP097263.1"/>
</dbReference>
<keyword evidence="2" id="KW-0812">Transmembrane</keyword>
<evidence type="ECO:0000313" key="3">
    <source>
        <dbReference type="EMBL" id="MFC0542922.1"/>
    </source>
</evidence>
<keyword evidence="4" id="KW-1185">Reference proteome</keyword>
<organism evidence="3 4">
    <name type="scientific">Kutzneria chonburiensis</name>
    <dbReference type="NCBI Taxonomy" id="1483604"/>
    <lineage>
        <taxon>Bacteria</taxon>
        <taxon>Bacillati</taxon>
        <taxon>Actinomycetota</taxon>
        <taxon>Actinomycetes</taxon>
        <taxon>Pseudonocardiales</taxon>
        <taxon>Pseudonocardiaceae</taxon>
        <taxon>Kutzneria</taxon>
    </lineage>
</organism>
<sequence>MNDELKALREANPVPADAYQDASRSPEGLELLARITKTPQVKRSRRGLVLAGVGAAAAVAAVITGVGLFPVGGGGGAPPAFAIERTADNTLIVTINDFSGSWGLNADLGQYGVRGRVVEMQQPTKDCVVSEAGKAQLPADALRPVPGAPNRIEIKPGAITPDTTLVFGRVAGAGSPPALQVFAVKSSVDHPITCPAAGGGSTPALTTQPVVNPNAVNGNGADSNGLTPTPTRR</sequence>
<proteinExistence type="predicted"/>
<evidence type="ECO:0008006" key="5">
    <source>
        <dbReference type="Google" id="ProtNLM"/>
    </source>
</evidence>